<gene>
    <name evidence="6" type="ORF">F3K02_20770</name>
</gene>
<dbReference type="InterPro" id="IPR017938">
    <property type="entry name" value="Riboflavin_synthase-like_b-brl"/>
</dbReference>
<comment type="caution">
    <text evidence="6">The sequence shown here is derived from an EMBL/GenBank/DDBJ whole genome shotgun (WGS) entry which is preliminary data.</text>
</comment>
<dbReference type="AlphaFoldDB" id="A0A7Y8H0L1"/>
<evidence type="ECO:0000256" key="1">
    <source>
        <dbReference type="ARBA" id="ARBA00001974"/>
    </source>
</evidence>
<sequence length="338" mass="36770">MNHRVVWLETGQSFEVAAGEAVLEAALRGEIALPHECQFGGCGTCRIKLVEGAVGYTSEDGEAGELPMGLSPEEAEAGFALACQARPSSDLVISVAPPLACSSPTLLSATVEGVQALTPDVTHLRLRLPEDVELVYRPGQYMNVQLGDGRHRSFSMASRPNGGTVDFHVRRIPGGTFTEQQIATLRAGQTLDVEIPHGNFCFHAEDYRPLVMVATGTGLAPIKSMLEALMDDEDCPPVSLYWGMRTEADLYLHDEIQTWADRLYEFQYVPVLSRASDSWTGRRGYVQDAVLADLPDLSEHAIYLCGSPTMIADAKVAFAARGASMDHLYADSFVFQMV</sequence>
<keyword evidence="2" id="KW-0001">2Fe-2S</keyword>
<dbReference type="InterPro" id="IPR017927">
    <property type="entry name" value="FAD-bd_FR_type"/>
</dbReference>
<dbReference type="PANTHER" id="PTHR47354">
    <property type="entry name" value="NADH OXIDOREDUCTASE HCR"/>
    <property type="match status" value="1"/>
</dbReference>
<dbReference type="GO" id="GO:0051537">
    <property type="term" value="F:2 iron, 2 sulfur cluster binding"/>
    <property type="evidence" value="ECO:0007669"/>
    <property type="project" value="UniProtKB-KW"/>
</dbReference>
<dbReference type="InterPro" id="IPR036010">
    <property type="entry name" value="2Fe-2S_ferredoxin-like_sf"/>
</dbReference>
<dbReference type="InterPro" id="IPR001433">
    <property type="entry name" value="OxRdtase_FAD/NAD-bd"/>
</dbReference>
<dbReference type="Pfam" id="PF00111">
    <property type="entry name" value="Fer2"/>
    <property type="match status" value="1"/>
</dbReference>
<dbReference type="InterPro" id="IPR001709">
    <property type="entry name" value="Flavoprot_Pyr_Nucl_cyt_Rdtase"/>
</dbReference>
<keyword evidence="2" id="KW-0408">Iron</keyword>
<evidence type="ECO:0000313" key="7">
    <source>
        <dbReference type="Proteomes" id="UP000545507"/>
    </source>
</evidence>
<dbReference type="Gene3D" id="3.10.20.30">
    <property type="match status" value="1"/>
</dbReference>
<dbReference type="PANTHER" id="PTHR47354:SF5">
    <property type="entry name" value="PROTEIN RFBI"/>
    <property type="match status" value="1"/>
</dbReference>
<dbReference type="SUPFAM" id="SSF52343">
    <property type="entry name" value="Ferredoxin reductase-like, C-terminal NADP-linked domain"/>
    <property type="match status" value="1"/>
</dbReference>
<dbReference type="Gene3D" id="3.40.50.80">
    <property type="entry name" value="Nucleotide-binding domain of ferredoxin-NADP reductase (FNR) module"/>
    <property type="match status" value="1"/>
</dbReference>
<dbReference type="InterPro" id="IPR039261">
    <property type="entry name" value="FNR_nucleotide-bd"/>
</dbReference>
<dbReference type="EMBL" id="VYGV01000016">
    <property type="protein sequence ID" value="NWF47664.1"/>
    <property type="molecule type" value="Genomic_DNA"/>
</dbReference>
<evidence type="ECO:0000313" key="6">
    <source>
        <dbReference type="EMBL" id="NWF47664.1"/>
    </source>
</evidence>
<dbReference type="Gene3D" id="2.40.30.10">
    <property type="entry name" value="Translation factors"/>
    <property type="match status" value="1"/>
</dbReference>
<dbReference type="PROSITE" id="PS00197">
    <property type="entry name" value="2FE2S_FER_1"/>
    <property type="match status" value="1"/>
</dbReference>
<dbReference type="InterPro" id="IPR001041">
    <property type="entry name" value="2Fe-2S_ferredoxin-type"/>
</dbReference>
<dbReference type="CDD" id="cd06189">
    <property type="entry name" value="flavin_oxioreductase"/>
    <property type="match status" value="1"/>
</dbReference>
<dbReference type="PROSITE" id="PS51384">
    <property type="entry name" value="FAD_FR"/>
    <property type="match status" value="1"/>
</dbReference>
<feature type="domain" description="FAD-binding FR-type" evidence="5">
    <location>
        <begin position="104"/>
        <end position="203"/>
    </location>
</feature>
<dbReference type="Pfam" id="PF00970">
    <property type="entry name" value="FAD_binding_6"/>
    <property type="match status" value="1"/>
</dbReference>
<dbReference type="PRINTS" id="PR00410">
    <property type="entry name" value="PHEHYDRXLASE"/>
</dbReference>
<accession>A0A7Y8H0L1</accession>
<dbReference type="InterPro" id="IPR050415">
    <property type="entry name" value="MRET"/>
</dbReference>
<keyword evidence="2" id="KW-0411">Iron-sulfur</keyword>
<dbReference type="Proteomes" id="UP000545507">
    <property type="component" value="Unassembled WGS sequence"/>
</dbReference>
<comment type="cofactor">
    <cofactor evidence="3">
        <name>[2Fe-2S] cluster</name>
        <dbReference type="ChEBI" id="CHEBI:190135"/>
    </cofactor>
</comment>
<name>A0A7Y8H0L1_9BURK</name>
<keyword evidence="7" id="KW-1185">Reference proteome</keyword>
<dbReference type="InterPro" id="IPR012675">
    <property type="entry name" value="Beta-grasp_dom_sf"/>
</dbReference>
<dbReference type="CDD" id="cd00207">
    <property type="entry name" value="fer2"/>
    <property type="match status" value="1"/>
</dbReference>
<dbReference type="SUPFAM" id="SSF63380">
    <property type="entry name" value="Riboflavin synthase domain-like"/>
    <property type="match status" value="1"/>
</dbReference>
<dbReference type="GO" id="GO:0016491">
    <property type="term" value="F:oxidoreductase activity"/>
    <property type="evidence" value="ECO:0007669"/>
    <property type="project" value="InterPro"/>
</dbReference>
<dbReference type="PRINTS" id="PR00371">
    <property type="entry name" value="FPNCR"/>
</dbReference>
<keyword evidence="2" id="KW-0479">Metal-binding</keyword>
<proteinExistence type="predicted"/>
<dbReference type="PROSITE" id="PS51085">
    <property type="entry name" value="2FE2S_FER_2"/>
    <property type="match status" value="1"/>
</dbReference>
<dbReference type="InterPro" id="IPR006058">
    <property type="entry name" value="2Fe2S_fd_BS"/>
</dbReference>
<comment type="cofactor">
    <cofactor evidence="1">
        <name>FAD</name>
        <dbReference type="ChEBI" id="CHEBI:57692"/>
    </cofactor>
</comment>
<feature type="domain" description="2Fe-2S ferredoxin-type" evidence="4">
    <location>
        <begin position="3"/>
        <end position="99"/>
    </location>
</feature>
<evidence type="ECO:0000256" key="2">
    <source>
        <dbReference type="ARBA" id="ARBA00022714"/>
    </source>
</evidence>
<dbReference type="Pfam" id="PF00175">
    <property type="entry name" value="NAD_binding_1"/>
    <property type="match status" value="1"/>
</dbReference>
<dbReference type="SUPFAM" id="SSF54292">
    <property type="entry name" value="2Fe-2S ferredoxin-like"/>
    <property type="match status" value="1"/>
</dbReference>
<evidence type="ECO:0000256" key="3">
    <source>
        <dbReference type="ARBA" id="ARBA00034078"/>
    </source>
</evidence>
<dbReference type="RefSeq" id="WP_177137519.1">
    <property type="nucleotide sequence ID" value="NZ_VYGV01000016.1"/>
</dbReference>
<reference evidence="6 7" key="1">
    <citation type="submission" date="2019-09" db="EMBL/GenBank/DDBJ databases">
        <title>Hydrogenophaga aromatica sp. nov., isolated from a para-xylene-degrading enrichment culture.</title>
        <authorList>
            <person name="Tancsics A."/>
            <person name="Banerjee S."/>
        </authorList>
    </citation>
    <scope>NUCLEOTIDE SEQUENCE [LARGE SCALE GENOMIC DNA]</scope>
    <source>
        <strain evidence="6 7">D2P1</strain>
    </source>
</reference>
<evidence type="ECO:0000259" key="5">
    <source>
        <dbReference type="PROSITE" id="PS51384"/>
    </source>
</evidence>
<evidence type="ECO:0000259" key="4">
    <source>
        <dbReference type="PROSITE" id="PS51085"/>
    </source>
</evidence>
<dbReference type="InterPro" id="IPR008333">
    <property type="entry name" value="Cbr1-like_FAD-bd_dom"/>
</dbReference>
<organism evidence="6 7">
    <name type="scientific">Hydrogenophaga aromaticivorans</name>
    <dbReference type="NCBI Taxonomy" id="2610898"/>
    <lineage>
        <taxon>Bacteria</taxon>
        <taxon>Pseudomonadati</taxon>
        <taxon>Pseudomonadota</taxon>
        <taxon>Betaproteobacteria</taxon>
        <taxon>Burkholderiales</taxon>
        <taxon>Comamonadaceae</taxon>
        <taxon>Hydrogenophaga</taxon>
    </lineage>
</organism>
<protein>
    <submittedName>
        <fullName evidence="6">2Fe-2S iron-sulfur cluster binding domain-containing protein</fullName>
    </submittedName>
</protein>